<keyword evidence="6" id="KW-1185">Reference proteome</keyword>
<dbReference type="GO" id="GO:0003700">
    <property type="term" value="F:DNA-binding transcription factor activity"/>
    <property type="evidence" value="ECO:0007669"/>
    <property type="project" value="InterPro"/>
</dbReference>
<keyword evidence="2" id="KW-0238">DNA-binding</keyword>
<keyword evidence="3" id="KW-0804">Transcription</keyword>
<keyword evidence="1" id="KW-0805">Transcription regulation</keyword>
<accession>A0A1W1ZPC2</accession>
<dbReference type="Gene3D" id="1.10.10.60">
    <property type="entry name" value="Homeodomain-like"/>
    <property type="match status" value="2"/>
</dbReference>
<dbReference type="AlphaFoldDB" id="A0A1W1ZPC2"/>
<sequence>MQVDINEMARYFSNINVSIVNVIRGVVPPGGKCFGVFTPPFSGLIFPLRGRARMSFDGVPYVMDPGKVFNSGPNMALDKEVLGQSEWDFMVIHYRVDDSEKGAFSYGLSHYQLDPGHSTRINNMLHRLYQLCAMPGSLPALRAKSLFFSILDEILTCCGKPRNESDRELIGQAREYMESHYMETLTVPKMAGQYGLSSKQFAYLFQKYAGMGPTEYLIEYRVRRAKELLCTTAATVAEISTCVGYSDPYYFSKLFKKRTGFCPSMLQSHFGENIK</sequence>
<gene>
    <name evidence="5" type="ORF">SAMN04488500_10479</name>
</gene>
<organism evidence="5 6">
    <name type="scientific">Sporomusa malonica</name>
    <dbReference type="NCBI Taxonomy" id="112901"/>
    <lineage>
        <taxon>Bacteria</taxon>
        <taxon>Bacillati</taxon>
        <taxon>Bacillota</taxon>
        <taxon>Negativicutes</taxon>
        <taxon>Selenomonadales</taxon>
        <taxon>Sporomusaceae</taxon>
        <taxon>Sporomusa</taxon>
    </lineage>
</organism>
<evidence type="ECO:0000256" key="1">
    <source>
        <dbReference type="ARBA" id="ARBA00023015"/>
    </source>
</evidence>
<proteinExistence type="predicted"/>
<evidence type="ECO:0000313" key="6">
    <source>
        <dbReference type="Proteomes" id="UP000192738"/>
    </source>
</evidence>
<dbReference type="InterPro" id="IPR018060">
    <property type="entry name" value="HTH_AraC"/>
</dbReference>
<evidence type="ECO:0000256" key="3">
    <source>
        <dbReference type="ARBA" id="ARBA00023163"/>
    </source>
</evidence>
<dbReference type="InterPro" id="IPR037923">
    <property type="entry name" value="HTH-like"/>
</dbReference>
<dbReference type="OrthoDB" id="9807321at2"/>
<evidence type="ECO:0000256" key="2">
    <source>
        <dbReference type="ARBA" id="ARBA00023125"/>
    </source>
</evidence>
<dbReference type="PANTHER" id="PTHR43280:SF29">
    <property type="entry name" value="ARAC-FAMILY TRANSCRIPTIONAL REGULATOR"/>
    <property type="match status" value="1"/>
</dbReference>
<dbReference type="SMART" id="SM00342">
    <property type="entry name" value="HTH_ARAC"/>
    <property type="match status" value="1"/>
</dbReference>
<dbReference type="PANTHER" id="PTHR43280">
    <property type="entry name" value="ARAC-FAMILY TRANSCRIPTIONAL REGULATOR"/>
    <property type="match status" value="1"/>
</dbReference>
<dbReference type="Pfam" id="PF12833">
    <property type="entry name" value="HTH_18"/>
    <property type="match status" value="1"/>
</dbReference>
<dbReference type="STRING" id="112901.SAMN04488500_10479"/>
<dbReference type="InterPro" id="IPR009057">
    <property type="entry name" value="Homeodomain-like_sf"/>
</dbReference>
<reference evidence="5 6" key="1">
    <citation type="submission" date="2017-04" db="EMBL/GenBank/DDBJ databases">
        <authorList>
            <person name="Afonso C.L."/>
            <person name="Miller P.J."/>
            <person name="Scott M.A."/>
            <person name="Spackman E."/>
            <person name="Goraichik I."/>
            <person name="Dimitrov K.M."/>
            <person name="Suarez D.L."/>
            <person name="Swayne D.E."/>
        </authorList>
    </citation>
    <scope>NUCLEOTIDE SEQUENCE [LARGE SCALE GENOMIC DNA]</scope>
    <source>
        <strain evidence="5 6">DSM 5090</strain>
    </source>
</reference>
<dbReference type="SUPFAM" id="SSF51215">
    <property type="entry name" value="Regulatory protein AraC"/>
    <property type="match status" value="1"/>
</dbReference>
<dbReference type="GO" id="GO:0043565">
    <property type="term" value="F:sequence-specific DNA binding"/>
    <property type="evidence" value="ECO:0007669"/>
    <property type="project" value="InterPro"/>
</dbReference>
<feature type="domain" description="HTH araC/xylS-type" evidence="4">
    <location>
        <begin position="171"/>
        <end position="269"/>
    </location>
</feature>
<protein>
    <submittedName>
        <fullName evidence="5">Transcriptional regulator, AraC family</fullName>
    </submittedName>
</protein>
<evidence type="ECO:0000259" key="4">
    <source>
        <dbReference type="PROSITE" id="PS01124"/>
    </source>
</evidence>
<evidence type="ECO:0000313" key="5">
    <source>
        <dbReference type="EMBL" id="SMC49958.1"/>
    </source>
</evidence>
<dbReference type="EMBL" id="FWXI01000004">
    <property type="protein sequence ID" value="SMC49958.1"/>
    <property type="molecule type" value="Genomic_DNA"/>
</dbReference>
<dbReference type="Proteomes" id="UP000192738">
    <property type="component" value="Unassembled WGS sequence"/>
</dbReference>
<dbReference type="PROSITE" id="PS01124">
    <property type="entry name" value="HTH_ARAC_FAMILY_2"/>
    <property type="match status" value="1"/>
</dbReference>
<name>A0A1W1ZPC2_9FIRM</name>
<dbReference type="SUPFAM" id="SSF46689">
    <property type="entry name" value="Homeodomain-like"/>
    <property type="match status" value="2"/>
</dbReference>